<protein>
    <recommendedName>
        <fullName evidence="3">DUF1963 domain-containing protein</fullName>
    </recommendedName>
</protein>
<name>A0ABS6AY14_9NOCA</name>
<accession>A0ABS6AY14</accession>
<evidence type="ECO:0000313" key="2">
    <source>
        <dbReference type="Proteomes" id="UP000733379"/>
    </source>
</evidence>
<comment type="caution">
    <text evidence="1">The sequence shown here is derived from an EMBL/GenBank/DDBJ whole genome shotgun (WGS) entry which is preliminary data.</text>
</comment>
<reference evidence="1 2" key="1">
    <citation type="submission" date="2021-06" db="EMBL/GenBank/DDBJ databases">
        <title>Actinomycetes sequencing.</title>
        <authorList>
            <person name="Shan Q."/>
        </authorList>
    </citation>
    <scope>NUCLEOTIDE SEQUENCE [LARGE SCALE GENOMIC DNA]</scope>
    <source>
        <strain evidence="1 2">NEAU-G5</strain>
    </source>
</reference>
<proteinExistence type="predicted"/>
<organism evidence="1 2">
    <name type="scientific">Nocardia albiluteola</name>
    <dbReference type="NCBI Taxonomy" id="2842303"/>
    <lineage>
        <taxon>Bacteria</taxon>
        <taxon>Bacillati</taxon>
        <taxon>Actinomycetota</taxon>
        <taxon>Actinomycetes</taxon>
        <taxon>Mycobacteriales</taxon>
        <taxon>Nocardiaceae</taxon>
        <taxon>Nocardia</taxon>
    </lineage>
</organism>
<keyword evidence="2" id="KW-1185">Reference proteome</keyword>
<dbReference type="EMBL" id="JAHKNI010000004">
    <property type="protein sequence ID" value="MBU3062942.1"/>
    <property type="molecule type" value="Genomic_DNA"/>
</dbReference>
<gene>
    <name evidence="1" type="ORF">KO481_15590</name>
</gene>
<evidence type="ECO:0008006" key="3">
    <source>
        <dbReference type="Google" id="ProtNLM"/>
    </source>
</evidence>
<dbReference type="RefSeq" id="WP_215917807.1">
    <property type="nucleotide sequence ID" value="NZ_JAHKNI010000004.1"/>
</dbReference>
<dbReference type="Proteomes" id="UP000733379">
    <property type="component" value="Unassembled WGS sequence"/>
</dbReference>
<sequence length="362" mass="40602">MIVTTPRMRRALLSAFPELLGYALPAVRLHPRAGAPIPRQSSVGGPLLWPRDEPWPVCSDPHPITKTRPMTDEEIEGFEAQRKEHARRNLAREESRGRVRRPEVLAFIAAGPTRIGQFGITPEGYAVTWEVEEIPAEPVAMIPVVQLFRSEAGDFPFPDGTDLLQILWCPNDHKQWRGPRSVPVWRDSASVGALLDSPPPCTLIERPQYVPNPCVAHPEPIVEFPPICQLADLGHGRLLGRMPAELEQRLRIWDADQPEKESYFYLAHAPGWKIGGWDSSWIDPAHLEDCPCGAPMRPLLEVDRGEFLSCVWSPAEEPHFPWGDPARWQDQEPTGVSPGRDGRYWVLACTADASHALSHSLR</sequence>
<evidence type="ECO:0000313" key="1">
    <source>
        <dbReference type="EMBL" id="MBU3062942.1"/>
    </source>
</evidence>